<keyword evidence="3" id="KW-1185">Reference proteome</keyword>
<feature type="chain" id="PRO_5012528994" evidence="1">
    <location>
        <begin position="25"/>
        <end position="715"/>
    </location>
</feature>
<feature type="signal peptide" evidence="1">
    <location>
        <begin position="1"/>
        <end position="24"/>
    </location>
</feature>
<dbReference type="AlphaFoldDB" id="A0A1W0W9F1"/>
<dbReference type="OrthoDB" id="5406275at2759"/>
<name>A0A1W0W9F1_HYPEX</name>
<sequence>MQLRVRTIAIVIILTVGICVPVAAENAPAVVPPPKSCTALATTGSDAADSAEKDADLQFRLELPWENYLISAPTAIFLLAQLTVLSGAGDFAMTSLMNGKAQFVRYPESFSASLVQVSNEGWSAFNTAHRNMDSIQMYTYQIPRTVNNALRVIATAPISMPSATRNKFLRVHLSSMVDYSKQCVALAQATELKFKFVMDLMGELLAGTSASKGEYEEKLRETLMEAEAAKAQRDHVAAMTAKVNEFQKQINDAVIRAEDQYSRAMSEIPTGWDEIFQKVGNTFTDIASSVASRGVMGLLTGGIGIPGIGGGDLGDLSSLGSSVAKKFGRQNALSIGGRLSNALNGMTGLVSTVSNGKAVKETIDKISGFGGVVTAFGKMLGSSGDAASQKLRGLLDRAGAVGKSLREAMSSASNASQPTIGADVVGEIDALLNEAKAFEAASAADGKLPQTPNSNLGNGGAFSGMSGNARFKAYVSLERLRDARQQQMEVFQESLKLMREMNELVGRIARLDMEKLNFEEKVKLIKEGILMLAKIREQWTILIAFFMQIATQSENAVALIGRFDKTAFIFSDDGPMSPEAQLQMRKFQLSELISLAKEIYRSAIFLNSVSKMYVSISSRYLLGPLAGMAALIVLPAEQRQPKLVQLALQSEAAQEEIKNAVRQKQAEHTNTIEAKIAAAQCVMNQLGGPSDSDVAALEMASGEDFANRPTPGDDA</sequence>
<evidence type="ECO:0000256" key="1">
    <source>
        <dbReference type="SAM" id="SignalP"/>
    </source>
</evidence>
<keyword evidence="1" id="KW-0732">Signal</keyword>
<organism evidence="2 3">
    <name type="scientific">Hypsibius exemplaris</name>
    <name type="common">Freshwater tardigrade</name>
    <dbReference type="NCBI Taxonomy" id="2072580"/>
    <lineage>
        <taxon>Eukaryota</taxon>
        <taxon>Metazoa</taxon>
        <taxon>Ecdysozoa</taxon>
        <taxon>Tardigrada</taxon>
        <taxon>Eutardigrada</taxon>
        <taxon>Parachela</taxon>
        <taxon>Hypsibioidea</taxon>
        <taxon>Hypsibiidae</taxon>
        <taxon>Hypsibius</taxon>
    </lineage>
</organism>
<dbReference type="PANTHER" id="PTHR33488">
    <property type="entry name" value="ZGC:162509"/>
    <property type="match status" value="1"/>
</dbReference>
<evidence type="ECO:0000313" key="2">
    <source>
        <dbReference type="EMBL" id="OQV11800.1"/>
    </source>
</evidence>
<reference evidence="3" key="1">
    <citation type="submission" date="2017-01" db="EMBL/GenBank/DDBJ databases">
        <title>Comparative genomics of anhydrobiosis in the tardigrade Hypsibius dujardini.</title>
        <authorList>
            <person name="Yoshida Y."/>
            <person name="Koutsovoulos G."/>
            <person name="Laetsch D."/>
            <person name="Stevens L."/>
            <person name="Kumar S."/>
            <person name="Horikawa D."/>
            <person name="Ishino K."/>
            <person name="Komine S."/>
            <person name="Tomita M."/>
            <person name="Blaxter M."/>
            <person name="Arakawa K."/>
        </authorList>
    </citation>
    <scope>NUCLEOTIDE SEQUENCE [LARGE SCALE GENOMIC DNA]</scope>
    <source>
        <strain evidence="3">Z151</strain>
    </source>
</reference>
<dbReference type="PANTHER" id="PTHR33488:SF2">
    <property type="entry name" value="EARLY ENDOSOME ANTIGEN 1-LIKE"/>
    <property type="match status" value="1"/>
</dbReference>
<accession>A0A1W0W9F1</accession>
<dbReference type="EMBL" id="MTYJ01000161">
    <property type="protein sequence ID" value="OQV11800.1"/>
    <property type="molecule type" value="Genomic_DNA"/>
</dbReference>
<dbReference type="Proteomes" id="UP000192578">
    <property type="component" value="Unassembled WGS sequence"/>
</dbReference>
<proteinExistence type="predicted"/>
<comment type="caution">
    <text evidence="2">The sequence shown here is derived from an EMBL/GenBank/DDBJ whole genome shotgun (WGS) entry which is preliminary data.</text>
</comment>
<gene>
    <name evidence="2" type="ORF">BV898_13925</name>
</gene>
<evidence type="ECO:0000313" key="3">
    <source>
        <dbReference type="Proteomes" id="UP000192578"/>
    </source>
</evidence>
<protein>
    <submittedName>
        <fullName evidence="2">Uncharacterized protein</fullName>
    </submittedName>
</protein>